<feature type="domain" description="BPTI/Kunitz inhibitor" evidence="5">
    <location>
        <begin position="114"/>
        <end position="165"/>
    </location>
</feature>
<feature type="region of interest" description="Disordered" evidence="3">
    <location>
        <begin position="239"/>
        <end position="264"/>
    </location>
</feature>
<reference evidence="6 7" key="1">
    <citation type="journal article" date="2024" name="Proc. Natl. Acad. Sci. U.S.A.">
        <title>The genetic regulatory architecture and epigenomic basis for age-related changes in rattlesnake venom.</title>
        <authorList>
            <person name="Hogan M.P."/>
            <person name="Holding M.L."/>
            <person name="Nystrom G.S."/>
            <person name="Colston T.J."/>
            <person name="Bartlett D.A."/>
            <person name="Mason A.J."/>
            <person name="Ellsworth S.A."/>
            <person name="Rautsaw R.M."/>
            <person name="Lawrence K.C."/>
            <person name="Strickland J.L."/>
            <person name="He B."/>
            <person name="Fraser P."/>
            <person name="Margres M.J."/>
            <person name="Gilbert D.M."/>
            <person name="Gibbs H.L."/>
            <person name="Parkinson C.L."/>
            <person name="Rokyta D.R."/>
        </authorList>
    </citation>
    <scope>NUCLEOTIDE SEQUENCE [LARGE SCALE GENOMIC DNA]</scope>
    <source>
        <strain evidence="6">DRR0105</strain>
    </source>
</reference>
<sequence length="264" mass="29038">MSSGRSLLLLLFWGDFAVCSPVIMQSNNCECGGGEDGWAAGCLSQRGLWISKAPAPSEWPPAGASGMRPGCPREPPPIPQGCAPPRDPRSLPWRREWWSSVLGGAPDGRVEGNCGLFSKIYMKCGLPVDRFYYNVTSKNCKPYVDYGCRFRRNRFNTMEQCEEYCAPKTDLRIQYGARGQARGAVQVFAAPWPESRALQAGSADSEAPLQEGTEGQGLRQTGRRAGLRGGNLGLLLRAEERGMHQDEARRREPPGAFGRKEILE</sequence>
<feature type="chain" id="PRO_5043418624" evidence="4">
    <location>
        <begin position="20"/>
        <end position="264"/>
    </location>
</feature>
<evidence type="ECO:0000256" key="3">
    <source>
        <dbReference type="SAM" id="MobiDB-lite"/>
    </source>
</evidence>
<evidence type="ECO:0000313" key="6">
    <source>
        <dbReference type="EMBL" id="KAK9405072.1"/>
    </source>
</evidence>
<dbReference type="Gene3D" id="4.10.410.10">
    <property type="entry name" value="Pancreatic trypsin inhibitor Kunitz domain"/>
    <property type="match status" value="1"/>
</dbReference>
<accession>A0AAW1BUL4</accession>
<dbReference type="PROSITE" id="PS50279">
    <property type="entry name" value="BPTI_KUNITZ_2"/>
    <property type="match status" value="1"/>
</dbReference>
<evidence type="ECO:0000256" key="2">
    <source>
        <dbReference type="ARBA" id="ARBA00023157"/>
    </source>
</evidence>
<dbReference type="Pfam" id="PF00014">
    <property type="entry name" value="Kunitz_BPTI"/>
    <property type="match status" value="1"/>
</dbReference>
<feature type="region of interest" description="Disordered" evidence="3">
    <location>
        <begin position="199"/>
        <end position="227"/>
    </location>
</feature>
<name>A0AAW1BUL4_CROAD</name>
<keyword evidence="2" id="KW-1015">Disulfide bond</keyword>
<dbReference type="GO" id="GO:0004867">
    <property type="term" value="F:serine-type endopeptidase inhibitor activity"/>
    <property type="evidence" value="ECO:0007669"/>
    <property type="project" value="InterPro"/>
</dbReference>
<dbReference type="CDD" id="cd00109">
    <property type="entry name" value="Kunitz-type"/>
    <property type="match status" value="1"/>
</dbReference>
<dbReference type="InterPro" id="IPR002223">
    <property type="entry name" value="Kunitz_BPTI"/>
</dbReference>
<organism evidence="6 7">
    <name type="scientific">Crotalus adamanteus</name>
    <name type="common">Eastern diamondback rattlesnake</name>
    <dbReference type="NCBI Taxonomy" id="8729"/>
    <lineage>
        <taxon>Eukaryota</taxon>
        <taxon>Metazoa</taxon>
        <taxon>Chordata</taxon>
        <taxon>Craniata</taxon>
        <taxon>Vertebrata</taxon>
        <taxon>Euteleostomi</taxon>
        <taxon>Lepidosauria</taxon>
        <taxon>Squamata</taxon>
        <taxon>Bifurcata</taxon>
        <taxon>Unidentata</taxon>
        <taxon>Episquamata</taxon>
        <taxon>Toxicofera</taxon>
        <taxon>Serpentes</taxon>
        <taxon>Colubroidea</taxon>
        <taxon>Viperidae</taxon>
        <taxon>Crotalinae</taxon>
        <taxon>Crotalus</taxon>
    </lineage>
</organism>
<evidence type="ECO:0000259" key="5">
    <source>
        <dbReference type="PROSITE" id="PS50279"/>
    </source>
</evidence>
<comment type="caution">
    <text evidence="6">The sequence shown here is derived from an EMBL/GenBank/DDBJ whole genome shotgun (WGS) entry which is preliminary data.</text>
</comment>
<dbReference type="Proteomes" id="UP001474421">
    <property type="component" value="Unassembled WGS sequence"/>
</dbReference>
<gene>
    <name evidence="6" type="ORF">NXF25_009899</name>
</gene>
<proteinExistence type="inferred from homology"/>
<dbReference type="EMBL" id="JAOTOJ010000003">
    <property type="protein sequence ID" value="KAK9405072.1"/>
    <property type="molecule type" value="Genomic_DNA"/>
</dbReference>
<comment type="similarity">
    <text evidence="1">Belongs to the venom Kunitz-type family.</text>
</comment>
<protein>
    <submittedName>
        <fullName evidence="6">Chelonianin-like</fullName>
    </submittedName>
</protein>
<dbReference type="SMART" id="SM00131">
    <property type="entry name" value="KU"/>
    <property type="match status" value="1"/>
</dbReference>
<feature type="signal peptide" evidence="4">
    <location>
        <begin position="1"/>
        <end position="19"/>
    </location>
</feature>
<keyword evidence="7" id="KW-1185">Reference proteome</keyword>
<dbReference type="SUPFAM" id="SSF57362">
    <property type="entry name" value="BPTI-like"/>
    <property type="match status" value="1"/>
</dbReference>
<evidence type="ECO:0000313" key="7">
    <source>
        <dbReference type="Proteomes" id="UP001474421"/>
    </source>
</evidence>
<dbReference type="InterPro" id="IPR036880">
    <property type="entry name" value="Kunitz_BPTI_sf"/>
</dbReference>
<keyword evidence="4" id="KW-0732">Signal</keyword>
<evidence type="ECO:0000256" key="1">
    <source>
        <dbReference type="ARBA" id="ARBA00008415"/>
    </source>
</evidence>
<evidence type="ECO:0000256" key="4">
    <source>
        <dbReference type="SAM" id="SignalP"/>
    </source>
</evidence>
<dbReference type="AlphaFoldDB" id="A0AAW1BUL4"/>